<dbReference type="Pfam" id="PF14200">
    <property type="entry name" value="RicinB_lectin_2"/>
    <property type="match status" value="1"/>
</dbReference>
<dbReference type="STRING" id="1314674.A0A0D7B9Q9"/>
<evidence type="ECO:0000313" key="3">
    <source>
        <dbReference type="Proteomes" id="UP000054007"/>
    </source>
</evidence>
<dbReference type="CDD" id="cd23422">
    <property type="entry name" value="beta-trefoil_Ricin_MPL_CNL"/>
    <property type="match status" value="1"/>
</dbReference>
<gene>
    <name evidence="2" type="ORF">CYLTODRAFT_422730</name>
</gene>
<sequence length="162" mass="17738">MSLTSGNAYHILNLKAGTAVDLSGADNKSIIGYPEHDGANQQWIVEWDENAWTLHNVRSPEVYIGLGGDIDNGTRLVGAEEGANGTKWHIYHEETYTGEPGPGGAVPLKVFAANTSYAVDLYGHGLSTPGNPITLWSNWNATHQDWWFYEVESTPSSAKFKF</sequence>
<keyword evidence="3" id="KW-1185">Reference proteome</keyword>
<dbReference type="Proteomes" id="UP000054007">
    <property type="component" value="Unassembled WGS sequence"/>
</dbReference>
<dbReference type="OrthoDB" id="2131701at2759"/>
<dbReference type="InterPro" id="IPR000772">
    <property type="entry name" value="Ricin_B_lectin"/>
</dbReference>
<name>A0A0D7B9Q9_9AGAR</name>
<evidence type="ECO:0000259" key="1">
    <source>
        <dbReference type="Pfam" id="PF14200"/>
    </source>
</evidence>
<feature type="domain" description="Ricin B lectin" evidence="1">
    <location>
        <begin position="5"/>
        <end position="76"/>
    </location>
</feature>
<dbReference type="EMBL" id="KN880531">
    <property type="protein sequence ID" value="KIY67247.1"/>
    <property type="molecule type" value="Genomic_DNA"/>
</dbReference>
<protein>
    <submittedName>
        <fullName evidence="2">Carbohydrate-binding module family 13 protein</fullName>
    </submittedName>
</protein>
<evidence type="ECO:0000313" key="2">
    <source>
        <dbReference type="EMBL" id="KIY67247.1"/>
    </source>
</evidence>
<dbReference type="SUPFAM" id="SSF50370">
    <property type="entry name" value="Ricin B-like lectins"/>
    <property type="match status" value="1"/>
</dbReference>
<accession>A0A0D7B9Q9</accession>
<dbReference type="Gene3D" id="2.80.10.50">
    <property type="match status" value="1"/>
</dbReference>
<dbReference type="AlphaFoldDB" id="A0A0D7B9Q9"/>
<dbReference type="InterPro" id="IPR035992">
    <property type="entry name" value="Ricin_B-like_lectins"/>
</dbReference>
<reference evidence="2 3" key="1">
    <citation type="journal article" date="2015" name="Fungal Genet. Biol.">
        <title>Evolution of novel wood decay mechanisms in Agaricales revealed by the genome sequences of Fistulina hepatica and Cylindrobasidium torrendii.</title>
        <authorList>
            <person name="Floudas D."/>
            <person name="Held B.W."/>
            <person name="Riley R."/>
            <person name="Nagy L.G."/>
            <person name="Koehler G."/>
            <person name="Ransdell A.S."/>
            <person name="Younus H."/>
            <person name="Chow J."/>
            <person name="Chiniquy J."/>
            <person name="Lipzen A."/>
            <person name="Tritt A."/>
            <person name="Sun H."/>
            <person name="Haridas S."/>
            <person name="LaButti K."/>
            <person name="Ohm R.A."/>
            <person name="Kues U."/>
            <person name="Blanchette R.A."/>
            <person name="Grigoriev I.V."/>
            <person name="Minto R.E."/>
            <person name="Hibbett D.S."/>
        </authorList>
    </citation>
    <scope>NUCLEOTIDE SEQUENCE [LARGE SCALE GENOMIC DNA]</scope>
    <source>
        <strain evidence="2 3">FP15055 ss-10</strain>
    </source>
</reference>
<proteinExistence type="predicted"/>
<organism evidence="2 3">
    <name type="scientific">Cylindrobasidium torrendii FP15055 ss-10</name>
    <dbReference type="NCBI Taxonomy" id="1314674"/>
    <lineage>
        <taxon>Eukaryota</taxon>
        <taxon>Fungi</taxon>
        <taxon>Dikarya</taxon>
        <taxon>Basidiomycota</taxon>
        <taxon>Agaricomycotina</taxon>
        <taxon>Agaricomycetes</taxon>
        <taxon>Agaricomycetidae</taxon>
        <taxon>Agaricales</taxon>
        <taxon>Marasmiineae</taxon>
        <taxon>Physalacriaceae</taxon>
        <taxon>Cylindrobasidium</taxon>
    </lineage>
</organism>